<dbReference type="AlphaFoldDB" id="A0A2C9L576"/>
<dbReference type="Proteomes" id="UP000076420">
    <property type="component" value="Unassembled WGS sequence"/>
</dbReference>
<evidence type="ECO:0000313" key="3">
    <source>
        <dbReference type="Proteomes" id="UP000076420"/>
    </source>
</evidence>
<dbReference type="VEuPathDB" id="VectorBase:BGLAX_033651"/>
<name>A0A2C9L576_BIOGL</name>
<gene>
    <name evidence="2" type="primary">106073693</name>
</gene>
<reference evidence="2" key="1">
    <citation type="submission" date="2020-05" db="UniProtKB">
        <authorList>
            <consortium name="EnsemblMetazoa"/>
        </authorList>
    </citation>
    <scope>IDENTIFICATION</scope>
    <source>
        <strain evidence="2">BB02</strain>
    </source>
</reference>
<feature type="domain" description="Mutator-like transposase" evidence="1">
    <location>
        <begin position="3"/>
        <end position="237"/>
    </location>
</feature>
<dbReference type="EnsemblMetazoa" id="BGLB027220-RA">
    <property type="protein sequence ID" value="BGLB027220-PA"/>
    <property type="gene ID" value="BGLB027220"/>
</dbReference>
<protein>
    <recommendedName>
        <fullName evidence="1">Mutator-like transposase domain-containing protein</fullName>
    </recommendedName>
</protein>
<organism evidence="2 3">
    <name type="scientific">Biomphalaria glabrata</name>
    <name type="common">Bloodfluke planorb</name>
    <name type="synonym">Freshwater snail</name>
    <dbReference type="NCBI Taxonomy" id="6526"/>
    <lineage>
        <taxon>Eukaryota</taxon>
        <taxon>Metazoa</taxon>
        <taxon>Spiralia</taxon>
        <taxon>Lophotrochozoa</taxon>
        <taxon>Mollusca</taxon>
        <taxon>Gastropoda</taxon>
        <taxon>Heterobranchia</taxon>
        <taxon>Euthyneura</taxon>
        <taxon>Panpulmonata</taxon>
        <taxon>Hygrophila</taxon>
        <taxon>Lymnaeoidea</taxon>
        <taxon>Planorbidae</taxon>
        <taxon>Biomphalaria</taxon>
    </lineage>
</organism>
<dbReference type="VEuPathDB" id="VectorBase:BGLB027220"/>
<proteinExistence type="predicted"/>
<dbReference type="KEGG" id="bgt:106073693"/>
<sequence>MLRAKCLHCETLHATDATSKFIVDSKHYEINRRLVASFLNIGLGYAGMESFCEALGIDSMTSKTYSAHLKFIENKNKTFIEDIRAKAVEKVRSFYGATSKEDTIDITVSFDGSWQKRGHTSKHGLGVVIETTTGLAVDFHVMSTCCQKCSTTGKNMLKRGKAVYDEWFKRHELDYTINHSGSSGLMEVNVAKVMWLRSQNLGFRYTTFVSDGDYKTYKELQSLAPYSVPIKKEECINQNGLVLHSEI</sequence>
<evidence type="ECO:0000313" key="2">
    <source>
        <dbReference type="EnsemblMetazoa" id="BGLB027220-PA"/>
    </source>
</evidence>
<evidence type="ECO:0000259" key="1">
    <source>
        <dbReference type="Pfam" id="PF20700"/>
    </source>
</evidence>
<accession>A0A2C9L576</accession>
<dbReference type="InterPro" id="IPR049012">
    <property type="entry name" value="Mutator_transp_dom"/>
</dbReference>
<dbReference type="Pfam" id="PF20700">
    <property type="entry name" value="Mutator"/>
    <property type="match status" value="1"/>
</dbReference>